<reference evidence="1 4" key="3">
    <citation type="journal article" date="2017" name="Nat. Microbiol.">
        <title>Natural product diversity associated with the nematode symbionts Photorhabdus and Xenorhabdus.</title>
        <authorList>
            <person name="Tobias N.J."/>
            <person name="Wolff H."/>
            <person name="Djahanschiri B."/>
            <person name="Grundmann F."/>
            <person name="Kronenwerth M."/>
            <person name="Shi Y.M."/>
            <person name="Simonyi S."/>
            <person name="Grun P."/>
            <person name="Shapiro-Ilan D."/>
            <person name="Pidot S.J."/>
            <person name="Stinear T.P."/>
            <person name="Ebersberger I."/>
            <person name="Bode H.B."/>
        </authorList>
    </citation>
    <scope>NUCLEOTIDE SEQUENCE [LARGE SCALE GENOMIC DNA]</scope>
    <source>
        <strain evidence="1 4">DSM 17908</strain>
    </source>
</reference>
<evidence type="ECO:0000313" key="2">
    <source>
        <dbReference type="EMBL" id="SFI76742.1"/>
    </source>
</evidence>
<reference evidence="3" key="2">
    <citation type="submission" date="2016-10" db="EMBL/GenBank/DDBJ databases">
        <authorList>
            <person name="Varghese N."/>
            <person name="Submissions S."/>
        </authorList>
    </citation>
    <scope>NUCLEOTIDE SEQUENCE [LARGE SCALE GENOMIC DNA]</scope>
    <source>
        <strain evidence="3">DSM 17908</strain>
    </source>
</reference>
<reference evidence="2" key="1">
    <citation type="submission" date="2016-10" db="EMBL/GenBank/DDBJ databases">
        <authorList>
            <person name="de Groot N.N."/>
        </authorList>
    </citation>
    <scope>NUCLEOTIDE SEQUENCE [LARGE SCALE GENOMIC DNA]</scope>
    <source>
        <strain evidence="2">DSM 17908</strain>
    </source>
</reference>
<dbReference type="Proteomes" id="UP000224607">
    <property type="component" value="Unassembled WGS sequence"/>
</dbReference>
<dbReference type="AlphaFoldDB" id="A0A1I3KW73"/>
<protein>
    <submittedName>
        <fullName evidence="1">Type III secretion system effector and immunogenic protein OspC2</fullName>
    </submittedName>
</protein>
<accession>A0A1I3KW73</accession>
<organism evidence="2 3">
    <name type="scientific">Xenorhabdus mauleonii</name>
    <dbReference type="NCBI Taxonomy" id="351675"/>
    <lineage>
        <taxon>Bacteria</taxon>
        <taxon>Pseudomonadati</taxon>
        <taxon>Pseudomonadota</taxon>
        <taxon>Gammaproteobacteria</taxon>
        <taxon>Enterobacterales</taxon>
        <taxon>Morganellaceae</taxon>
        <taxon>Xenorhabdus</taxon>
    </lineage>
</organism>
<gene>
    <name evidence="2" type="ORF">SAMN05421680_103211</name>
    <name evidence="1" type="ORF">Xmau_01382</name>
</gene>
<sequence>MFKKYRQPQSLLNNILTDQEKNDIAGTTFRDRYRHLVATKTNDKMINTGKFWRRKRNLSLPTLSKTNLDELKARLNPLTIEERDFYRRLLGADFYAVHATNSQDVMNRQADLVLFSRKKLIAKNIPFPEENTNRHDIDMIASDDNVFFSLEIGLKPSKNPIDGKGSRFGNTLYKIPFTNSIFDFSSMALLDLLTLETPSCQIGGLSREGLRTLSMRFYLYKRHSLCFYSRKDILNGLALSIIEVARELNAEDQKVILSASSDDEFNDILRGLFRVEIKVPNMVGVVFGQYFRFHYGARR</sequence>
<name>A0A1I3KW73_9GAMM</name>
<dbReference type="RefSeq" id="WP_092508235.1">
    <property type="nucleotide sequence ID" value="NZ_CAWNQB010000023.1"/>
</dbReference>
<evidence type="ECO:0000313" key="1">
    <source>
        <dbReference type="EMBL" id="PHM45174.1"/>
    </source>
</evidence>
<proteinExistence type="predicted"/>
<evidence type="ECO:0000313" key="3">
    <source>
        <dbReference type="Proteomes" id="UP000198919"/>
    </source>
</evidence>
<dbReference type="EMBL" id="NITY01000003">
    <property type="protein sequence ID" value="PHM45174.1"/>
    <property type="molecule type" value="Genomic_DNA"/>
</dbReference>
<dbReference type="OrthoDB" id="6506850at2"/>
<dbReference type="EMBL" id="FORG01000003">
    <property type="protein sequence ID" value="SFI76742.1"/>
    <property type="molecule type" value="Genomic_DNA"/>
</dbReference>
<keyword evidence="4" id="KW-1185">Reference proteome</keyword>
<dbReference type="Proteomes" id="UP000198919">
    <property type="component" value="Unassembled WGS sequence"/>
</dbReference>
<evidence type="ECO:0000313" key="4">
    <source>
        <dbReference type="Proteomes" id="UP000224607"/>
    </source>
</evidence>